<feature type="transmembrane region" description="Helical" evidence="9">
    <location>
        <begin position="26"/>
        <end position="48"/>
    </location>
</feature>
<comment type="similarity">
    <text evidence="8">Belongs to the auxin efflux carrier (TC 2.A.69.2) family.</text>
</comment>
<sequence>MSSTASPMRIVEQLVPAPLQHVRADVVSASVQAVLQLLIFLGLGGWLNRISILDIPTIQSLSRAVFYIFLPALSFVSVAQELSRRSLLDVLSLPLMAAAQIGVGLALGAAFGPFFRVPPERRGLLRTACGFGNSATLPTLFLTAVFADRPGHLSQSLGYMALFCLSWSPLFWTYLMDNVGHAAPSSKRQAAPATSTNDAAMPSWTALWAERRPLAETVVLAGIYLAHRAQAAAIVVAEALTTPPAMASLVGVAIGSVRPLARLLFSESFLLSRSAVAVLRTLAGANVACAMLVLTASLAIRPRGRPKGSSSSRYAKRSMAGEGTLLTATAANSPTTMTTTAAAANVRSVGPEAAARVVAVVFDAAVGPAQPVP</sequence>
<name>A0AAV9IV30_CYACA</name>
<gene>
    <name evidence="10" type="ORF">CDCA_CDCA06G1975</name>
</gene>
<dbReference type="GO" id="GO:0055085">
    <property type="term" value="P:transmembrane transport"/>
    <property type="evidence" value="ECO:0007669"/>
    <property type="project" value="InterPro"/>
</dbReference>
<evidence type="ECO:0000256" key="1">
    <source>
        <dbReference type="ARBA" id="ARBA00004141"/>
    </source>
</evidence>
<evidence type="ECO:0000256" key="8">
    <source>
        <dbReference type="ARBA" id="ARBA00025752"/>
    </source>
</evidence>
<evidence type="ECO:0000256" key="5">
    <source>
        <dbReference type="ARBA" id="ARBA00022989"/>
    </source>
</evidence>
<feature type="transmembrane region" description="Helical" evidence="9">
    <location>
        <begin position="91"/>
        <end position="112"/>
    </location>
</feature>
<keyword evidence="4 9" id="KW-0812">Transmembrane</keyword>
<evidence type="ECO:0000256" key="6">
    <source>
        <dbReference type="ARBA" id="ARBA00023136"/>
    </source>
</evidence>
<dbReference type="PANTHER" id="PTHR31651">
    <property type="match status" value="1"/>
</dbReference>
<evidence type="ECO:0000313" key="11">
    <source>
        <dbReference type="Proteomes" id="UP001301350"/>
    </source>
</evidence>
<dbReference type="InterPro" id="IPR045033">
    <property type="entry name" value="PILS1/3/4/5/7"/>
</dbReference>
<comment type="subcellular location">
    <subcellularLocation>
        <location evidence="2">Endomembrane system</location>
    </subcellularLocation>
    <subcellularLocation>
        <location evidence="1">Membrane</location>
        <topology evidence="1">Multi-pass membrane protein</topology>
    </subcellularLocation>
</comment>
<feature type="transmembrane region" description="Helical" evidence="9">
    <location>
        <begin position="124"/>
        <end position="145"/>
    </location>
</feature>
<comment type="caution">
    <text evidence="10">The sequence shown here is derived from an EMBL/GenBank/DDBJ whole genome shotgun (WGS) entry which is preliminary data.</text>
</comment>
<dbReference type="InterPro" id="IPR004776">
    <property type="entry name" value="Mem_transp_PIN-like"/>
</dbReference>
<keyword evidence="5 9" id="KW-1133">Transmembrane helix</keyword>
<feature type="transmembrane region" description="Helical" evidence="9">
    <location>
        <begin position="277"/>
        <end position="300"/>
    </location>
</feature>
<dbReference type="AlphaFoldDB" id="A0AAV9IV30"/>
<dbReference type="PANTHER" id="PTHR31651:SF33">
    <property type="entry name" value="PROTEIN PIN-LIKES 1"/>
    <property type="match status" value="1"/>
</dbReference>
<keyword evidence="6 9" id="KW-0472">Membrane</keyword>
<evidence type="ECO:0000256" key="9">
    <source>
        <dbReference type="SAM" id="Phobius"/>
    </source>
</evidence>
<keyword evidence="3" id="KW-0813">Transport</keyword>
<dbReference type="Proteomes" id="UP001301350">
    <property type="component" value="Unassembled WGS sequence"/>
</dbReference>
<dbReference type="Pfam" id="PF03547">
    <property type="entry name" value="Mem_trans"/>
    <property type="match status" value="1"/>
</dbReference>
<evidence type="ECO:0000256" key="3">
    <source>
        <dbReference type="ARBA" id="ARBA00022448"/>
    </source>
</evidence>
<protein>
    <submittedName>
        <fullName evidence="10">Uncharacterized protein</fullName>
    </submittedName>
</protein>
<evidence type="ECO:0000256" key="7">
    <source>
        <dbReference type="ARBA" id="ARBA00025100"/>
    </source>
</evidence>
<proteinExistence type="inferred from homology"/>
<accession>A0AAV9IV30</accession>
<feature type="transmembrane region" description="Helical" evidence="9">
    <location>
        <begin position="231"/>
        <end position="257"/>
    </location>
</feature>
<comment type="function">
    <text evidence="7">Involved in cellular auxin homeostasis by regulating auxin metabolism. Regulates intracellular auxin accumulation at the endoplasmic reticulum and thus auxin availability for nuclear auxin signaling.</text>
</comment>
<keyword evidence="11" id="KW-1185">Reference proteome</keyword>
<dbReference type="GO" id="GO:0016020">
    <property type="term" value="C:membrane"/>
    <property type="evidence" value="ECO:0007669"/>
    <property type="project" value="UniProtKB-SubCell"/>
</dbReference>
<evidence type="ECO:0000256" key="2">
    <source>
        <dbReference type="ARBA" id="ARBA00004308"/>
    </source>
</evidence>
<evidence type="ECO:0000313" key="10">
    <source>
        <dbReference type="EMBL" id="KAK4535950.1"/>
    </source>
</evidence>
<dbReference type="GO" id="GO:0012505">
    <property type="term" value="C:endomembrane system"/>
    <property type="evidence" value="ECO:0007669"/>
    <property type="project" value="UniProtKB-SubCell"/>
</dbReference>
<evidence type="ECO:0000256" key="4">
    <source>
        <dbReference type="ARBA" id="ARBA00022692"/>
    </source>
</evidence>
<organism evidence="10 11">
    <name type="scientific">Cyanidium caldarium</name>
    <name type="common">Red alga</name>
    <dbReference type="NCBI Taxonomy" id="2771"/>
    <lineage>
        <taxon>Eukaryota</taxon>
        <taxon>Rhodophyta</taxon>
        <taxon>Bangiophyceae</taxon>
        <taxon>Cyanidiales</taxon>
        <taxon>Cyanidiaceae</taxon>
        <taxon>Cyanidium</taxon>
    </lineage>
</organism>
<feature type="transmembrane region" description="Helical" evidence="9">
    <location>
        <begin position="60"/>
        <end position="79"/>
    </location>
</feature>
<reference evidence="10 11" key="1">
    <citation type="submission" date="2022-07" db="EMBL/GenBank/DDBJ databases">
        <title>Genome-wide signatures of adaptation to extreme environments.</title>
        <authorList>
            <person name="Cho C.H."/>
            <person name="Yoon H.S."/>
        </authorList>
    </citation>
    <scope>NUCLEOTIDE SEQUENCE [LARGE SCALE GENOMIC DNA]</scope>
    <source>
        <strain evidence="10 11">DBV 063 E5</strain>
    </source>
</reference>
<feature type="transmembrane region" description="Helical" evidence="9">
    <location>
        <begin position="157"/>
        <end position="175"/>
    </location>
</feature>
<dbReference type="EMBL" id="JANCYW010000006">
    <property type="protein sequence ID" value="KAK4535950.1"/>
    <property type="molecule type" value="Genomic_DNA"/>
</dbReference>